<dbReference type="Gene3D" id="1.10.10.10">
    <property type="entry name" value="Winged helix-like DNA-binding domain superfamily/Winged helix DNA-binding domain"/>
    <property type="match status" value="1"/>
</dbReference>
<evidence type="ECO:0000313" key="3">
    <source>
        <dbReference type="Proteomes" id="UP001311232"/>
    </source>
</evidence>
<name>A0AAV9RSA0_9TELE</name>
<sequence>AWAVYKGKYKEGRDKADPTMWKTRLRCALNKSTDFQEVPERNQLDITEPYKVYRIEQDVCLSKSAAHPQSKYVFNRVKLSPGSPGFPEKQTREKTPPLGFCRGQVPHREIKQFVCLQGPQREMRMIDDRMTLSDPVEELCLFAIKETLARCASLSRPLDDLMREHMYCEVTEKKNQNQASAPKSFFSPALNITDFRMQVRLLYNGQTVSKVTTQSPDGCFILQGHVPLGNEQIYGPCTAQQLSFPSPGSVALPAFMTEAMNRLLCHLERGVLLWVAPDGVFIKRFCQGRVYWSGPLAQHTDKPNKLDREKTCKLLDIPTFLNALQNSLQGKGPTPSYGIELCFGEEFPDPNVPKTRKLIMAHAGVKTSAQKQEKKQ</sequence>
<feature type="domain" description="IRF tryptophan pentad repeat" evidence="1">
    <location>
        <begin position="1"/>
        <end position="57"/>
    </location>
</feature>
<dbReference type="SMART" id="SM01243">
    <property type="entry name" value="IRF-3"/>
    <property type="match status" value="1"/>
</dbReference>
<dbReference type="InterPro" id="IPR001346">
    <property type="entry name" value="Interferon_reg_fact_DNA-bd_dom"/>
</dbReference>
<evidence type="ECO:0000313" key="2">
    <source>
        <dbReference type="EMBL" id="KAK5611933.1"/>
    </source>
</evidence>
<dbReference type="InterPro" id="IPR019471">
    <property type="entry name" value="Interferon_reg_factor-3"/>
</dbReference>
<dbReference type="Proteomes" id="UP001311232">
    <property type="component" value="Unassembled WGS sequence"/>
</dbReference>
<feature type="non-terminal residue" evidence="2">
    <location>
        <position position="1"/>
    </location>
</feature>
<comment type="caution">
    <text evidence="2">The sequence shown here is derived from an EMBL/GenBank/DDBJ whole genome shotgun (WGS) entry which is preliminary data.</text>
</comment>
<dbReference type="GO" id="GO:0045893">
    <property type="term" value="P:positive regulation of DNA-templated transcription"/>
    <property type="evidence" value="ECO:0007669"/>
    <property type="project" value="UniProtKB-ARBA"/>
</dbReference>
<dbReference type="Pfam" id="PF10401">
    <property type="entry name" value="IRF-3"/>
    <property type="match status" value="1"/>
</dbReference>
<protein>
    <recommendedName>
        <fullName evidence="1">IRF tryptophan pentad repeat domain-containing protein</fullName>
    </recommendedName>
</protein>
<gene>
    <name evidence="2" type="ORF">CRENBAI_006293</name>
</gene>
<dbReference type="InterPro" id="IPR036388">
    <property type="entry name" value="WH-like_DNA-bd_sf"/>
</dbReference>
<dbReference type="AlphaFoldDB" id="A0AAV9RSA0"/>
<dbReference type="GO" id="GO:0000981">
    <property type="term" value="F:DNA-binding transcription factor activity, RNA polymerase II-specific"/>
    <property type="evidence" value="ECO:0007669"/>
    <property type="project" value="TreeGrafter"/>
</dbReference>
<dbReference type="Pfam" id="PF00605">
    <property type="entry name" value="IRF"/>
    <property type="match status" value="1"/>
</dbReference>
<accession>A0AAV9RSA0</accession>
<dbReference type="EMBL" id="JAHHUM010001456">
    <property type="protein sequence ID" value="KAK5611933.1"/>
    <property type="molecule type" value="Genomic_DNA"/>
</dbReference>
<dbReference type="GO" id="GO:0000978">
    <property type="term" value="F:RNA polymerase II cis-regulatory region sequence-specific DNA binding"/>
    <property type="evidence" value="ECO:0007669"/>
    <property type="project" value="TreeGrafter"/>
</dbReference>
<dbReference type="InterPro" id="IPR036390">
    <property type="entry name" value="WH_DNA-bd_sf"/>
</dbReference>
<dbReference type="InterPro" id="IPR008984">
    <property type="entry name" value="SMAD_FHA_dom_sf"/>
</dbReference>
<keyword evidence="3" id="KW-1185">Reference proteome</keyword>
<dbReference type="PANTHER" id="PTHR11949:SF24">
    <property type="entry name" value="INTERFERON REGULATORY FACTOR 9"/>
    <property type="match status" value="1"/>
</dbReference>
<reference evidence="2 3" key="1">
    <citation type="submission" date="2021-06" db="EMBL/GenBank/DDBJ databases">
        <authorList>
            <person name="Palmer J.M."/>
        </authorList>
    </citation>
    <scope>NUCLEOTIDE SEQUENCE [LARGE SCALE GENOMIC DNA]</scope>
    <source>
        <strain evidence="2 3">MEX-2019</strain>
        <tissue evidence="2">Muscle</tissue>
    </source>
</reference>
<proteinExistence type="predicted"/>
<dbReference type="InterPro" id="IPR017855">
    <property type="entry name" value="SMAD-like_dom_sf"/>
</dbReference>
<dbReference type="GO" id="GO:0002376">
    <property type="term" value="P:immune system process"/>
    <property type="evidence" value="ECO:0007669"/>
    <property type="project" value="TreeGrafter"/>
</dbReference>
<dbReference type="PANTHER" id="PTHR11949">
    <property type="entry name" value="INTERFERON REGULATORY FACTOR"/>
    <property type="match status" value="1"/>
</dbReference>
<organism evidence="2 3">
    <name type="scientific">Crenichthys baileyi</name>
    <name type="common">White River springfish</name>
    <dbReference type="NCBI Taxonomy" id="28760"/>
    <lineage>
        <taxon>Eukaryota</taxon>
        <taxon>Metazoa</taxon>
        <taxon>Chordata</taxon>
        <taxon>Craniata</taxon>
        <taxon>Vertebrata</taxon>
        <taxon>Euteleostomi</taxon>
        <taxon>Actinopterygii</taxon>
        <taxon>Neopterygii</taxon>
        <taxon>Teleostei</taxon>
        <taxon>Neoteleostei</taxon>
        <taxon>Acanthomorphata</taxon>
        <taxon>Ovalentaria</taxon>
        <taxon>Atherinomorphae</taxon>
        <taxon>Cyprinodontiformes</taxon>
        <taxon>Goodeidae</taxon>
        <taxon>Crenichthys</taxon>
    </lineage>
</organism>
<dbReference type="PROSITE" id="PS51507">
    <property type="entry name" value="IRF_2"/>
    <property type="match status" value="1"/>
</dbReference>
<dbReference type="Gene3D" id="2.60.200.10">
    <property type="match status" value="1"/>
</dbReference>
<evidence type="ECO:0000259" key="1">
    <source>
        <dbReference type="PROSITE" id="PS51507"/>
    </source>
</evidence>
<dbReference type="SUPFAM" id="SSF46785">
    <property type="entry name" value="Winged helix' DNA-binding domain"/>
    <property type="match status" value="1"/>
</dbReference>
<dbReference type="GO" id="GO:0005634">
    <property type="term" value="C:nucleus"/>
    <property type="evidence" value="ECO:0007669"/>
    <property type="project" value="TreeGrafter"/>
</dbReference>
<dbReference type="SUPFAM" id="SSF49879">
    <property type="entry name" value="SMAD/FHA domain"/>
    <property type="match status" value="1"/>
</dbReference>